<dbReference type="InterPro" id="IPR029063">
    <property type="entry name" value="SAM-dependent_MTases_sf"/>
</dbReference>
<name>A0A8X8YC45_SALSN</name>
<reference evidence="1" key="2">
    <citation type="submission" date="2020-08" db="EMBL/GenBank/DDBJ databases">
        <title>Plant Genome Project.</title>
        <authorList>
            <person name="Zhang R.-G."/>
        </authorList>
    </citation>
    <scope>NUCLEOTIDE SEQUENCE</scope>
    <source>
        <strain evidence="1">Huo1</strain>
        <tissue evidence="1">Leaf</tissue>
    </source>
</reference>
<comment type="caution">
    <text evidence="1">The sequence shown here is derived from an EMBL/GenBank/DDBJ whole genome shotgun (WGS) entry which is preliminary data.</text>
</comment>
<gene>
    <name evidence="1" type="ORF">SASPL_111245</name>
</gene>
<dbReference type="PANTHER" id="PTHR37217:SF1">
    <property type="entry name" value="EXPRESSED PROTEIN"/>
    <property type="match status" value="1"/>
</dbReference>
<protein>
    <submittedName>
        <fullName evidence="1">Uncharacterized protein</fullName>
    </submittedName>
</protein>
<reference evidence="1" key="1">
    <citation type="submission" date="2018-01" db="EMBL/GenBank/DDBJ databases">
        <authorList>
            <person name="Mao J.F."/>
        </authorList>
    </citation>
    <scope>NUCLEOTIDE SEQUENCE</scope>
    <source>
        <strain evidence="1">Huo1</strain>
        <tissue evidence="1">Leaf</tissue>
    </source>
</reference>
<proteinExistence type="predicted"/>
<keyword evidence="2" id="KW-1185">Reference proteome</keyword>
<dbReference type="Proteomes" id="UP000298416">
    <property type="component" value="Unassembled WGS sequence"/>
</dbReference>
<dbReference type="GO" id="GO:0009507">
    <property type="term" value="C:chloroplast"/>
    <property type="evidence" value="ECO:0007669"/>
    <property type="project" value="TreeGrafter"/>
</dbReference>
<accession>A0A8X8YC45</accession>
<dbReference type="PANTHER" id="PTHR37217">
    <property type="entry name" value="EXPRESSED PROTEIN"/>
    <property type="match status" value="1"/>
</dbReference>
<evidence type="ECO:0000313" key="2">
    <source>
        <dbReference type="Proteomes" id="UP000298416"/>
    </source>
</evidence>
<evidence type="ECO:0000313" key="1">
    <source>
        <dbReference type="EMBL" id="KAG6427006.1"/>
    </source>
</evidence>
<organism evidence="1">
    <name type="scientific">Salvia splendens</name>
    <name type="common">Scarlet sage</name>
    <dbReference type="NCBI Taxonomy" id="180675"/>
    <lineage>
        <taxon>Eukaryota</taxon>
        <taxon>Viridiplantae</taxon>
        <taxon>Streptophyta</taxon>
        <taxon>Embryophyta</taxon>
        <taxon>Tracheophyta</taxon>
        <taxon>Spermatophyta</taxon>
        <taxon>Magnoliopsida</taxon>
        <taxon>eudicotyledons</taxon>
        <taxon>Gunneridae</taxon>
        <taxon>Pentapetalae</taxon>
        <taxon>asterids</taxon>
        <taxon>lamiids</taxon>
        <taxon>Lamiales</taxon>
        <taxon>Lamiaceae</taxon>
        <taxon>Nepetoideae</taxon>
        <taxon>Mentheae</taxon>
        <taxon>Salviinae</taxon>
        <taxon>Salvia</taxon>
        <taxon>Salvia subgen. Calosphace</taxon>
        <taxon>core Calosphace</taxon>
    </lineage>
</organism>
<dbReference type="AlphaFoldDB" id="A0A8X8YC45"/>
<sequence length="274" mass="31177">MRYDIGMKILHTENKVYRTYPPLGIIKALNSGIHECYPEAETRIAYPRRVFVMNILHSISSFVPVRPPSLVSQPLSEVEFEEFLEKDWSFLEFDDTDTDGEHMQKIDRIISAGNIKETSKVLVSVGSEAFVDRIVCSSPCEQLLVVHDSLLILALIKERYDKVKCWQGELIDVPEKWTAFDVVYLYFLPALSSELDQVLAALAKRCLPGATVVISHPHGRDAVEEQKQQYPGVVVSNLPEKMTLQSTMANHSFQLLEFVDEPGIYLAVMRFNQE</sequence>
<dbReference type="EMBL" id="PNBA02000004">
    <property type="protein sequence ID" value="KAG6427006.1"/>
    <property type="molecule type" value="Genomic_DNA"/>
</dbReference>
<dbReference type="SUPFAM" id="SSF53335">
    <property type="entry name" value="S-adenosyl-L-methionine-dependent methyltransferases"/>
    <property type="match status" value="1"/>
</dbReference>